<dbReference type="PROSITE" id="PS00059">
    <property type="entry name" value="ADH_ZINC"/>
    <property type="match status" value="1"/>
</dbReference>
<dbReference type="Gene3D" id="3.40.50.720">
    <property type="entry name" value="NAD(P)-binding Rossmann-like Domain"/>
    <property type="match status" value="1"/>
</dbReference>
<feature type="domain" description="Alcohol dehydrogenase-like C-terminal" evidence="7">
    <location>
        <begin position="189"/>
        <end position="288"/>
    </location>
</feature>
<evidence type="ECO:0000256" key="6">
    <source>
        <dbReference type="RuleBase" id="RU361277"/>
    </source>
</evidence>
<keyword evidence="5" id="KW-0560">Oxidoreductase</keyword>
<dbReference type="InterPro" id="IPR011032">
    <property type="entry name" value="GroES-like_sf"/>
</dbReference>
<organism evidence="9 10">
    <name type="scientific">Trichomonas vaginalis (strain ATCC PRA-98 / G3)</name>
    <dbReference type="NCBI Taxonomy" id="412133"/>
    <lineage>
        <taxon>Eukaryota</taxon>
        <taxon>Metamonada</taxon>
        <taxon>Parabasalia</taxon>
        <taxon>Trichomonadida</taxon>
        <taxon>Trichomonadidae</taxon>
        <taxon>Trichomonas</taxon>
    </lineage>
</organism>
<evidence type="ECO:0000313" key="10">
    <source>
        <dbReference type="Proteomes" id="UP000001542"/>
    </source>
</evidence>
<dbReference type="Gene3D" id="3.90.180.10">
    <property type="entry name" value="Medium-chain alcohol dehydrogenases, catalytic domain"/>
    <property type="match status" value="1"/>
</dbReference>
<dbReference type="KEGG" id="tva:4761656"/>
<proteinExistence type="inferred from homology"/>
<dbReference type="CDD" id="cd08285">
    <property type="entry name" value="NADP_ADH"/>
    <property type="match status" value="1"/>
</dbReference>
<dbReference type="PANTHER" id="PTHR42813:SF4">
    <property type="entry name" value="NADP-DEPENDENT ISOPROPANOL DEHYDROGENASE"/>
    <property type="match status" value="1"/>
</dbReference>
<dbReference type="eggNOG" id="KOG0024">
    <property type="taxonomic scope" value="Eukaryota"/>
</dbReference>
<keyword evidence="3 6" id="KW-0479">Metal-binding</keyword>
<dbReference type="OrthoDB" id="256333at2759"/>
<keyword evidence="4 6" id="KW-0862">Zinc</keyword>
<reference evidence="9" key="1">
    <citation type="submission" date="2006-10" db="EMBL/GenBank/DDBJ databases">
        <authorList>
            <person name="Amadeo P."/>
            <person name="Zhao Q."/>
            <person name="Wortman J."/>
            <person name="Fraser-Liggett C."/>
            <person name="Carlton J."/>
        </authorList>
    </citation>
    <scope>NUCLEOTIDE SEQUENCE</scope>
    <source>
        <strain evidence="9">G3</strain>
    </source>
</reference>
<dbReference type="STRING" id="5722.A2EU60"/>
<feature type="domain" description="Alcohol dehydrogenase-like N-terminal" evidence="8">
    <location>
        <begin position="36"/>
        <end position="149"/>
    </location>
</feature>
<dbReference type="SUPFAM" id="SSF51735">
    <property type="entry name" value="NAD(P)-binding Rossmann-fold domains"/>
    <property type="match status" value="1"/>
</dbReference>
<dbReference type="OMA" id="LNWAPSC"/>
<evidence type="ECO:0000256" key="2">
    <source>
        <dbReference type="ARBA" id="ARBA00008072"/>
    </source>
</evidence>
<dbReference type="GO" id="GO:0008270">
    <property type="term" value="F:zinc ion binding"/>
    <property type="evidence" value="ECO:0007669"/>
    <property type="project" value="InterPro"/>
</dbReference>
<gene>
    <name evidence="9" type="ORF">TVAG_454470</name>
</gene>
<comment type="similarity">
    <text evidence="2 6">Belongs to the zinc-containing alcohol dehydrogenase family.</text>
</comment>
<protein>
    <submittedName>
        <fullName evidence="9">NADP-dependent alcohol dehydrogenase, putative</fullName>
    </submittedName>
</protein>
<keyword evidence="10" id="KW-1185">Reference proteome</keyword>
<evidence type="ECO:0000256" key="1">
    <source>
        <dbReference type="ARBA" id="ARBA00001947"/>
    </source>
</evidence>
<accession>A2EU60</accession>
<dbReference type="InParanoid" id="A2EU60"/>
<dbReference type="EMBL" id="DS113493">
    <property type="protein sequence ID" value="EAY03808.1"/>
    <property type="molecule type" value="Genomic_DNA"/>
</dbReference>
<evidence type="ECO:0000259" key="7">
    <source>
        <dbReference type="Pfam" id="PF00107"/>
    </source>
</evidence>
<dbReference type="GO" id="GO:0016491">
    <property type="term" value="F:oxidoreductase activity"/>
    <property type="evidence" value="ECO:0007669"/>
    <property type="project" value="UniProtKB-KW"/>
</dbReference>
<dbReference type="InterPro" id="IPR013154">
    <property type="entry name" value="ADH-like_N"/>
</dbReference>
<dbReference type="PANTHER" id="PTHR42813">
    <property type="entry name" value="ZINC-TYPE ALCOHOL DEHYDROGENASE-LIKE"/>
    <property type="match status" value="1"/>
</dbReference>
<dbReference type="Pfam" id="PF08240">
    <property type="entry name" value="ADH_N"/>
    <property type="match status" value="1"/>
</dbReference>
<evidence type="ECO:0000313" key="9">
    <source>
        <dbReference type="EMBL" id="EAY03808.1"/>
    </source>
</evidence>
<dbReference type="VEuPathDB" id="TrichDB:TVAGG3_0231540"/>
<dbReference type="Proteomes" id="UP000001542">
    <property type="component" value="Unassembled WGS sequence"/>
</dbReference>
<dbReference type="InterPro" id="IPR002328">
    <property type="entry name" value="ADH_Zn_CS"/>
</dbReference>
<name>A2EU60_TRIV3</name>
<dbReference type="SUPFAM" id="SSF50129">
    <property type="entry name" value="GroES-like"/>
    <property type="match status" value="1"/>
</dbReference>
<dbReference type="SMR" id="A2EU60"/>
<reference evidence="9" key="2">
    <citation type="journal article" date="2007" name="Science">
        <title>Draft genome sequence of the sexually transmitted pathogen Trichomonas vaginalis.</title>
        <authorList>
            <person name="Carlton J.M."/>
            <person name="Hirt R.P."/>
            <person name="Silva J.C."/>
            <person name="Delcher A.L."/>
            <person name="Schatz M."/>
            <person name="Zhao Q."/>
            <person name="Wortman J.R."/>
            <person name="Bidwell S.L."/>
            <person name="Alsmark U.C.M."/>
            <person name="Besteiro S."/>
            <person name="Sicheritz-Ponten T."/>
            <person name="Noel C.J."/>
            <person name="Dacks J.B."/>
            <person name="Foster P.G."/>
            <person name="Simillion C."/>
            <person name="Van de Peer Y."/>
            <person name="Miranda-Saavedra D."/>
            <person name="Barton G.J."/>
            <person name="Westrop G.D."/>
            <person name="Mueller S."/>
            <person name="Dessi D."/>
            <person name="Fiori P.L."/>
            <person name="Ren Q."/>
            <person name="Paulsen I."/>
            <person name="Zhang H."/>
            <person name="Bastida-Corcuera F.D."/>
            <person name="Simoes-Barbosa A."/>
            <person name="Brown M.T."/>
            <person name="Hayes R.D."/>
            <person name="Mukherjee M."/>
            <person name="Okumura C.Y."/>
            <person name="Schneider R."/>
            <person name="Smith A.J."/>
            <person name="Vanacova S."/>
            <person name="Villalvazo M."/>
            <person name="Haas B.J."/>
            <person name="Pertea M."/>
            <person name="Feldblyum T.V."/>
            <person name="Utterback T.R."/>
            <person name="Shu C.L."/>
            <person name="Osoegawa K."/>
            <person name="de Jong P.J."/>
            <person name="Hrdy I."/>
            <person name="Horvathova L."/>
            <person name="Zubacova Z."/>
            <person name="Dolezal P."/>
            <person name="Malik S.B."/>
            <person name="Logsdon J.M. Jr."/>
            <person name="Henze K."/>
            <person name="Gupta A."/>
            <person name="Wang C.C."/>
            <person name="Dunne R.L."/>
            <person name="Upcroft J.A."/>
            <person name="Upcroft P."/>
            <person name="White O."/>
            <person name="Salzberg S.L."/>
            <person name="Tang P."/>
            <person name="Chiu C.-H."/>
            <person name="Lee Y.-S."/>
            <person name="Embley T.M."/>
            <person name="Coombs G.H."/>
            <person name="Mottram J.C."/>
            <person name="Tachezy J."/>
            <person name="Fraser-Liggett C.M."/>
            <person name="Johnson P.J."/>
        </authorList>
    </citation>
    <scope>NUCLEOTIDE SEQUENCE [LARGE SCALE GENOMIC DNA]</scope>
    <source>
        <strain evidence="9">G3</strain>
    </source>
</reference>
<dbReference type="InterPro" id="IPR013149">
    <property type="entry name" value="ADH-like_C"/>
</dbReference>
<evidence type="ECO:0000259" key="8">
    <source>
        <dbReference type="Pfam" id="PF08240"/>
    </source>
</evidence>
<dbReference type="RefSeq" id="XP_001316031.1">
    <property type="nucleotide sequence ID" value="XM_001315996.1"/>
</dbReference>
<comment type="cofactor">
    <cofactor evidence="1 6">
        <name>Zn(2+)</name>
        <dbReference type="ChEBI" id="CHEBI:29105"/>
    </cofactor>
</comment>
<dbReference type="InterPro" id="IPR036291">
    <property type="entry name" value="NAD(P)-bd_dom_sf"/>
</dbReference>
<dbReference type="VEuPathDB" id="TrichDB:TVAG_454470"/>
<dbReference type="AlphaFoldDB" id="A2EU60"/>
<evidence type="ECO:0000256" key="5">
    <source>
        <dbReference type="ARBA" id="ARBA00023002"/>
    </source>
</evidence>
<evidence type="ECO:0000256" key="3">
    <source>
        <dbReference type="ARBA" id="ARBA00022723"/>
    </source>
</evidence>
<dbReference type="Pfam" id="PF00107">
    <property type="entry name" value="ADH_zinc_N"/>
    <property type="match status" value="1"/>
</dbReference>
<evidence type="ECO:0000256" key="4">
    <source>
        <dbReference type="ARBA" id="ARBA00022833"/>
    </source>
</evidence>
<sequence length="370" mass="39873">MAERKHFEVPKTFKGFAMKGIGNVGWIEKPIPECGPLDALVRPLALAPCTSDIHTVWAGAIGDRHDMVLGHEAVGQIIKVGELVKELKVGDKVIVPAITPDWGDSLSQAGHPMHSGGMLGGWKFSNFKDGVFGEVFHVNEADANLAKLPEGLTPRQCVMCSDMMTTGFHGAELADIKLGEQVCVIGIGPVGLMSVRGASLMGASRIIAVGSRPHCCDIAIQYGATDIVNYRNGDIVEQVLKMTDGKGVDKVIIAGGDNHTFAQAVKMMKPGGIIGNVNYLGEGENIDVPRVEWGVGMGHKFIHGGLTPGGRLRMEKMGNLIKYGRVDPTKLITHEFNGFEHVEDALMLMKDKPADLIKPVVLIEWNDDLE</sequence>